<evidence type="ECO:0000313" key="4">
    <source>
        <dbReference type="Proteomes" id="UP000323454"/>
    </source>
</evidence>
<evidence type="ECO:0000259" key="2">
    <source>
        <dbReference type="Pfam" id="PF25497"/>
    </source>
</evidence>
<gene>
    <name evidence="3" type="ORF">F0L68_39640</name>
</gene>
<keyword evidence="1" id="KW-0677">Repeat</keyword>
<comment type="caution">
    <text evidence="3">The sequence shown here is derived from an EMBL/GenBank/DDBJ whole genome shotgun (WGS) entry which is preliminary data.</text>
</comment>
<proteinExistence type="predicted"/>
<dbReference type="InterPro" id="IPR057263">
    <property type="entry name" value="COR-B"/>
</dbReference>
<protein>
    <recommendedName>
        <fullName evidence="2">C-terminal of Roc COR-B domain-containing protein</fullName>
    </recommendedName>
</protein>
<dbReference type="Gene3D" id="3.30.310.200">
    <property type="match status" value="1"/>
</dbReference>
<organism evidence="3 4">
    <name type="scientific">Solihabitans fulvus</name>
    <dbReference type="NCBI Taxonomy" id="1892852"/>
    <lineage>
        <taxon>Bacteria</taxon>
        <taxon>Bacillati</taxon>
        <taxon>Actinomycetota</taxon>
        <taxon>Actinomycetes</taxon>
        <taxon>Pseudonocardiales</taxon>
        <taxon>Pseudonocardiaceae</taxon>
        <taxon>Solihabitans</taxon>
    </lineage>
</organism>
<feature type="domain" description="C-terminal of Roc COR-B" evidence="2">
    <location>
        <begin position="1"/>
        <end position="134"/>
    </location>
</feature>
<reference evidence="3 4" key="1">
    <citation type="submission" date="2019-09" db="EMBL/GenBank/DDBJ databases">
        <title>Goodfellowia gen. nov., a new genus of the Pseudonocardineae related to Actinoalloteichus, containing Goodfellowia coeruleoviolacea gen. nov., comb. nov. gen. nov., comb. nov.</title>
        <authorList>
            <person name="Labeda D."/>
        </authorList>
    </citation>
    <scope>NUCLEOTIDE SEQUENCE [LARGE SCALE GENOMIC DNA]</scope>
    <source>
        <strain evidence="3 4">AN110305</strain>
    </source>
</reference>
<evidence type="ECO:0000313" key="3">
    <source>
        <dbReference type="EMBL" id="KAA2248743.1"/>
    </source>
</evidence>
<dbReference type="AlphaFoldDB" id="A0A5B2W9S3"/>
<name>A0A5B2W9S3_9PSEU</name>
<sequence length="361" mass="40550">MPPGIPTWFIARSHRFSTGTHWRSGVLLRHTDGRHFALLEANRHRNTVELTVRGPSPAAFFSVLDDGLNLTLERFPGLDITRRVPCRCQDDGGEPCPELFDYEDLRSRLARTPPREQIECRKSTELVSVQTLLHGFAPSERGGLRATIDQIRDTVVRVDGKLGEQSEYQQRMFLKLQHLLQLQQEARCPSVFALVQGGRRLTGSAYELRLYCEEPGAWHRLPEPDGVYPITQPANWYRRFGPYLQHLLTILKHVAPLAAPVLGMTVDALDQHVKADCDAMKELMAQAPGQLRYEDELGGLKTVDPTPAAHASTDADFRALEAMLTALDPDRAWGGLSRTTTPEGLTLYLCLDHVKAYRQAV</sequence>
<reference evidence="3 4" key="2">
    <citation type="submission" date="2019-09" db="EMBL/GenBank/DDBJ databases">
        <authorList>
            <person name="Jin C."/>
        </authorList>
    </citation>
    <scope>NUCLEOTIDE SEQUENCE [LARGE SCALE GENOMIC DNA]</scope>
    <source>
        <strain evidence="3 4">AN110305</strain>
    </source>
</reference>
<dbReference type="Pfam" id="PF25497">
    <property type="entry name" value="COR-B"/>
    <property type="match status" value="1"/>
</dbReference>
<evidence type="ECO:0000256" key="1">
    <source>
        <dbReference type="ARBA" id="ARBA00022737"/>
    </source>
</evidence>
<dbReference type="EMBL" id="VUOB01000104">
    <property type="protein sequence ID" value="KAA2248743.1"/>
    <property type="molecule type" value="Genomic_DNA"/>
</dbReference>
<dbReference type="Proteomes" id="UP000323454">
    <property type="component" value="Unassembled WGS sequence"/>
</dbReference>
<keyword evidence="4" id="KW-1185">Reference proteome</keyword>
<accession>A0A5B2W9S3</accession>
<dbReference type="OrthoDB" id="498873at2"/>